<feature type="region of interest" description="Disordered" evidence="1">
    <location>
        <begin position="50"/>
        <end position="74"/>
    </location>
</feature>
<evidence type="ECO:0000313" key="3">
    <source>
        <dbReference type="Proteomes" id="UP000588112"/>
    </source>
</evidence>
<keyword evidence="3" id="KW-1185">Reference proteome</keyword>
<evidence type="ECO:0000256" key="1">
    <source>
        <dbReference type="SAM" id="MobiDB-lite"/>
    </source>
</evidence>
<gene>
    <name evidence="2" type="ORF">BJ981_004798</name>
</gene>
<evidence type="ECO:0000313" key="2">
    <source>
        <dbReference type="EMBL" id="MBB5629099.1"/>
    </source>
</evidence>
<dbReference type="InterPro" id="IPR034660">
    <property type="entry name" value="DinB/YfiT-like"/>
</dbReference>
<dbReference type="SUPFAM" id="SSF109854">
    <property type="entry name" value="DinB/YfiT-like putative metalloenzymes"/>
    <property type="match status" value="1"/>
</dbReference>
<accession>A0A7W8Z7T7</accession>
<dbReference type="EMBL" id="JACHBR010000001">
    <property type="protein sequence ID" value="MBB5629099.1"/>
    <property type="molecule type" value="Genomic_DNA"/>
</dbReference>
<name>A0A7W8Z7T7_9ACTN</name>
<sequence length="74" mass="8193">MTWTAPPVTPANPHFAHAAATAGDERVLAEAWLDQHRQTLLWKLSGLPEDRLKARRPPAAPWTRRSSTRAGGSR</sequence>
<dbReference type="AlphaFoldDB" id="A0A7W8Z7T7"/>
<reference evidence="2 3" key="1">
    <citation type="submission" date="2020-08" db="EMBL/GenBank/DDBJ databases">
        <title>Sequencing the genomes of 1000 actinobacteria strains.</title>
        <authorList>
            <person name="Klenk H.-P."/>
        </authorList>
    </citation>
    <scope>NUCLEOTIDE SEQUENCE [LARGE SCALE GENOMIC DNA]</scope>
    <source>
        <strain evidence="2 3">DSM 45790</strain>
    </source>
</reference>
<protein>
    <submittedName>
        <fullName evidence="2">Uncharacterized protein</fullName>
    </submittedName>
</protein>
<feature type="compositionally biased region" description="Low complexity" evidence="1">
    <location>
        <begin position="61"/>
        <end position="74"/>
    </location>
</feature>
<organism evidence="2 3">
    <name type="scientific">Sphaerisporangium krabiense</name>
    <dbReference type="NCBI Taxonomy" id="763782"/>
    <lineage>
        <taxon>Bacteria</taxon>
        <taxon>Bacillati</taxon>
        <taxon>Actinomycetota</taxon>
        <taxon>Actinomycetes</taxon>
        <taxon>Streptosporangiales</taxon>
        <taxon>Streptosporangiaceae</taxon>
        <taxon>Sphaerisporangium</taxon>
    </lineage>
</organism>
<proteinExistence type="predicted"/>
<comment type="caution">
    <text evidence="2">The sequence shown here is derived from an EMBL/GenBank/DDBJ whole genome shotgun (WGS) entry which is preliminary data.</text>
</comment>
<dbReference type="Proteomes" id="UP000588112">
    <property type="component" value="Unassembled WGS sequence"/>
</dbReference>
<dbReference type="Gene3D" id="1.20.120.450">
    <property type="entry name" value="dinb family like domain"/>
    <property type="match status" value="1"/>
</dbReference>